<dbReference type="EMBL" id="JBBWRZ010000013">
    <property type="protein sequence ID" value="KAK8223878.1"/>
    <property type="molecule type" value="Genomic_DNA"/>
</dbReference>
<reference evidence="1 2" key="1">
    <citation type="submission" date="2024-04" db="EMBL/GenBank/DDBJ databases">
        <title>Phyllosticta paracitricarpa is synonymous to the EU quarantine fungus P. citricarpa based on phylogenomic analyses.</title>
        <authorList>
            <consortium name="Lawrence Berkeley National Laboratory"/>
            <person name="Van Ingen-Buijs V.A."/>
            <person name="Van Westerhoven A.C."/>
            <person name="Haridas S."/>
            <person name="Skiadas P."/>
            <person name="Martin F."/>
            <person name="Groenewald J.Z."/>
            <person name="Crous P.W."/>
            <person name="Seidl M.F."/>
        </authorList>
    </citation>
    <scope>NUCLEOTIDE SEQUENCE [LARGE SCALE GENOMIC DNA]</scope>
    <source>
        <strain evidence="1 2">CBS 123374</strain>
    </source>
</reference>
<keyword evidence="2" id="KW-1185">Reference proteome</keyword>
<evidence type="ECO:0000313" key="2">
    <source>
        <dbReference type="Proteomes" id="UP001492380"/>
    </source>
</evidence>
<organism evidence="1 2">
    <name type="scientific">Phyllosticta capitalensis</name>
    <dbReference type="NCBI Taxonomy" id="121624"/>
    <lineage>
        <taxon>Eukaryota</taxon>
        <taxon>Fungi</taxon>
        <taxon>Dikarya</taxon>
        <taxon>Ascomycota</taxon>
        <taxon>Pezizomycotina</taxon>
        <taxon>Dothideomycetes</taxon>
        <taxon>Dothideomycetes incertae sedis</taxon>
        <taxon>Botryosphaeriales</taxon>
        <taxon>Phyllostictaceae</taxon>
        <taxon>Phyllosticta</taxon>
    </lineage>
</organism>
<name>A0ABR1YAA7_9PEZI</name>
<comment type="caution">
    <text evidence="1">The sequence shown here is derived from an EMBL/GenBank/DDBJ whole genome shotgun (WGS) entry which is preliminary data.</text>
</comment>
<accession>A0ABR1YAA7</accession>
<sequence length="310" mass="35101">MDNQAWSQSSQYYNHYQSAVPTQTGQAGPAYHVPTYGQRYNENPNWQPAFHGSSGSLETTAPLMLVLKCWPSKALVALLTSFRGVPTQQLWPTAQQAPRQIQYGPVGGLRGQHESANPYGMPHVDRPVYIASSSADLGRIPPSAFAQPQAHGEIIEEPIEEPEGESPMEQTEAGIPRAPEERVGCPYFLKAPHAQQASSACRAKAFQDISRLKDHLVKIHDRRIPDRMTGEDAFKKWRKIWDKLFPETAYPRDVDPKDRDGKLPKEHRHWTAIDVCEEYVLRFMPASVTPEARERIEELFEDLKSRPRPI</sequence>
<evidence type="ECO:0000313" key="1">
    <source>
        <dbReference type="EMBL" id="KAK8223878.1"/>
    </source>
</evidence>
<dbReference type="Proteomes" id="UP001492380">
    <property type="component" value="Unassembled WGS sequence"/>
</dbReference>
<protein>
    <submittedName>
        <fullName evidence="1">Uncharacterized protein</fullName>
    </submittedName>
</protein>
<proteinExistence type="predicted"/>
<gene>
    <name evidence="1" type="ORF">HDK90DRAFT_499157</name>
</gene>